<dbReference type="Gene3D" id="1.10.10.10">
    <property type="entry name" value="Winged helix-like DNA-binding domain superfamily/Winged helix DNA-binding domain"/>
    <property type="match status" value="1"/>
</dbReference>
<keyword evidence="2" id="KW-1185">Reference proteome</keyword>
<dbReference type="CDD" id="cd00090">
    <property type="entry name" value="HTH_ARSR"/>
    <property type="match status" value="1"/>
</dbReference>
<dbReference type="InterPro" id="IPR011991">
    <property type="entry name" value="ArsR-like_HTH"/>
</dbReference>
<reference evidence="1 2" key="1">
    <citation type="journal article" date="2019" name="Int. J. Syst. Evol. Microbiol.">
        <title>The Global Catalogue of Microorganisms (GCM) 10K type strain sequencing project: providing services to taxonomists for standard genome sequencing and annotation.</title>
        <authorList>
            <consortium name="The Broad Institute Genomics Platform"/>
            <consortium name="The Broad Institute Genome Sequencing Center for Infectious Disease"/>
            <person name="Wu L."/>
            <person name="Ma J."/>
        </authorList>
    </citation>
    <scope>NUCLEOTIDE SEQUENCE [LARGE SCALE GENOMIC DNA]</scope>
    <source>
        <strain evidence="1 2">DSM 29988</strain>
    </source>
</reference>
<dbReference type="EMBL" id="JBHTAA010000015">
    <property type="protein sequence ID" value="MFC7205413.1"/>
    <property type="molecule type" value="Genomic_DNA"/>
</dbReference>
<accession>A0ABD5ZJH8</accession>
<dbReference type="AlphaFoldDB" id="A0ABD5ZJH8"/>
<sequence>MTDDVPWDEVGYIISSQYRVTVLDRLVRGPATPSQIAADSNSTIAHVSRALQELRNRSLVTLLVSEQRKKGRVYGITGDAESVWKIIETQEMA</sequence>
<dbReference type="SUPFAM" id="SSF46785">
    <property type="entry name" value="Winged helix' DNA-binding domain"/>
    <property type="match status" value="1"/>
</dbReference>
<dbReference type="RefSeq" id="WP_390226159.1">
    <property type="nucleotide sequence ID" value="NZ_JBHTAA010000015.1"/>
</dbReference>
<dbReference type="InterPro" id="IPR036390">
    <property type="entry name" value="WH_DNA-bd_sf"/>
</dbReference>
<comment type="caution">
    <text evidence="1">The sequence shown here is derived from an EMBL/GenBank/DDBJ whole genome shotgun (WGS) entry which is preliminary data.</text>
</comment>
<name>A0ABD5ZJH8_9EURY</name>
<organism evidence="1 2">
    <name type="scientific">Haloferax namakaokahaiae</name>
    <dbReference type="NCBI Taxonomy" id="1748331"/>
    <lineage>
        <taxon>Archaea</taxon>
        <taxon>Methanobacteriati</taxon>
        <taxon>Methanobacteriota</taxon>
        <taxon>Stenosarchaea group</taxon>
        <taxon>Halobacteria</taxon>
        <taxon>Halobacteriales</taxon>
        <taxon>Haloferacaceae</taxon>
        <taxon>Haloferax</taxon>
    </lineage>
</organism>
<dbReference type="InterPro" id="IPR036388">
    <property type="entry name" value="WH-like_DNA-bd_sf"/>
</dbReference>
<proteinExistence type="predicted"/>
<evidence type="ECO:0000313" key="1">
    <source>
        <dbReference type="EMBL" id="MFC7205413.1"/>
    </source>
</evidence>
<dbReference type="Proteomes" id="UP001596481">
    <property type="component" value="Unassembled WGS sequence"/>
</dbReference>
<gene>
    <name evidence="1" type="ORF">ACFQJC_18025</name>
</gene>
<protein>
    <submittedName>
        <fullName evidence="1">Winged helix-turn-helix domain-containing protein</fullName>
    </submittedName>
</protein>
<evidence type="ECO:0000313" key="2">
    <source>
        <dbReference type="Proteomes" id="UP001596481"/>
    </source>
</evidence>